<proteinExistence type="predicted"/>
<dbReference type="OMA" id="CICYHEK"/>
<reference evidence="7 8" key="1">
    <citation type="journal article" date="2013" name="Nature">
        <title>Insights into bilaterian evolution from three spiralian genomes.</title>
        <authorList>
            <person name="Simakov O."/>
            <person name="Marletaz F."/>
            <person name="Cho S.J."/>
            <person name="Edsinger-Gonzales E."/>
            <person name="Havlak P."/>
            <person name="Hellsten U."/>
            <person name="Kuo D.H."/>
            <person name="Larsson T."/>
            <person name="Lv J."/>
            <person name="Arendt D."/>
            <person name="Savage R."/>
            <person name="Osoegawa K."/>
            <person name="de Jong P."/>
            <person name="Grimwood J."/>
            <person name="Chapman J.A."/>
            <person name="Shapiro H."/>
            <person name="Aerts A."/>
            <person name="Otillar R.P."/>
            <person name="Terry A.Y."/>
            <person name="Boore J.L."/>
            <person name="Grigoriev I.V."/>
            <person name="Lindberg D.R."/>
            <person name="Seaver E.C."/>
            <person name="Weisblat D.A."/>
            <person name="Putnam N.H."/>
            <person name="Rokhsar D.S."/>
        </authorList>
    </citation>
    <scope>NUCLEOTIDE SEQUENCE [LARGE SCALE GENOMIC DNA]</scope>
</reference>
<dbReference type="EMBL" id="KB202444">
    <property type="protein sequence ID" value="ESO90260.1"/>
    <property type="molecule type" value="Genomic_DNA"/>
</dbReference>
<sequence>KRFDAFISYSSSNSDWVLDNLIHKLESPFDSHDALSLCIHKRDFVGGKSILLNIIDSIENSHHTIVVLSRQFIQSVWSMTEFKEAYEESVTKKRRHLIIIKYEDIQETEMDSMLKRCIKTFTYIDAKDPKF</sequence>
<dbReference type="Gene3D" id="3.40.50.10140">
    <property type="entry name" value="Toll/interleukin-1 receptor homology (TIR) domain"/>
    <property type="match status" value="1"/>
</dbReference>
<dbReference type="GeneID" id="20253281"/>
<evidence type="ECO:0000313" key="7">
    <source>
        <dbReference type="EMBL" id="ESO90260.1"/>
    </source>
</evidence>
<accession>V4A5H3</accession>
<feature type="non-terminal residue" evidence="7">
    <location>
        <position position="1"/>
    </location>
</feature>
<dbReference type="PANTHER" id="PTHR24365">
    <property type="entry name" value="TOLL-LIKE RECEPTOR"/>
    <property type="match status" value="1"/>
</dbReference>
<dbReference type="Proteomes" id="UP000030746">
    <property type="component" value="Unassembled WGS sequence"/>
</dbReference>
<dbReference type="GO" id="GO:0007165">
    <property type="term" value="P:signal transduction"/>
    <property type="evidence" value="ECO:0007669"/>
    <property type="project" value="InterPro"/>
</dbReference>
<keyword evidence="4" id="KW-1133">Transmembrane helix</keyword>
<feature type="non-terminal residue" evidence="7">
    <location>
        <position position="131"/>
    </location>
</feature>
<protein>
    <recommendedName>
        <fullName evidence="6">TIR domain-containing protein</fullName>
    </recommendedName>
</protein>
<gene>
    <name evidence="7" type="ORF">LOTGIDRAFT_99343</name>
</gene>
<dbReference type="CTD" id="20253281"/>
<dbReference type="RefSeq" id="XP_009058937.1">
    <property type="nucleotide sequence ID" value="XM_009060689.1"/>
</dbReference>
<keyword evidence="3" id="KW-0732">Signal</keyword>
<dbReference type="SMART" id="SM00255">
    <property type="entry name" value="TIR"/>
    <property type="match status" value="1"/>
</dbReference>
<organism evidence="7 8">
    <name type="scientific">Lottia gigantea</name>
    <name type="common">Giant owl limpet</name>
    <dbReference type="NCBI Taxonomy" id="225164"/>
    <lineage>
        <taxon>Eukaryota</taxon>
        <taxon>Metazoa</taxon>
        <taxon>Spiralia</taxon>
        <taxon>Lophotrochozoa</taxon>
        <taxon>Mollusca</taxon>
        <taxon>Gastropoda</taxon>
        <taxon>Patellogastropoda</taxon>
        <taxon>Lottioidea</taxon>
        <taxon>Lottiidae</taxon>
        <taxon>Lottia</taxon>
    </lineage>
</organism>
<dbReference type="Pfam" id="PF01582">
    <property type="entry name" value="TIR"/>
    <property type="match status" value="1"/>
</dbReference>
<dbReference type="PANTHER" id="PTHR24365:SF541">
    <property type="entry name" value="PROTEIN TOLL-RELATED"/>
    <property type="match status" value="1"/>
</dbReference>
<dbReference type="InterPro" id="IPR035897">
    <property type="entry name" value="Toll_tir_struct_dom_sf"/>
</dbReference>
<dbReference type="GO" id="GO:0038023">
    <property type="term" value="F:signaling receptor activity"/>
    <property type="evidence" value="ECO:0007669"/>
    <property type="project" value="TreeGrafter"/>
</dbReference>
<evidence type="ECO:0000256" key="5">
    <source>
        <dbReference type="ARBA" id="ARBA00023136"/>
    </source>
</evidence>
<feature type="domain" description="TIR" evidence="6">
    <location>
        <begin position="1"/>
        <end position="131"/>
    </location>
</feature>
<evidence type="ECO:0000256" key="1">
    <source>
        <dbReference type="ARBA" id="ARBA00004370"/>
    </source>
</evidence>
<dbReference type="GO" id="GO:0005886">
    <property type="term" value="C:plasma membrane"/>
    <property type="evidence" value="ECO:0007669"/>
    <property type="project" value="TreeGrafter"/>
</dbReference>
<comment type="subcellular location">
    <subcellularLocation>
        <location evidence="1">Membrane</location>
    </subcellularLocation>
</comment>
<keyword evidence="8" id="KW-1185">Reference proteome</keyword>
<dbReference type="PROSITE" id="PS50104">
    <property type="entry name" value="TIR"/>
    <property type="match status" value="1"/>
</dbReference>
<dbReference type="InterPro" id="IPR000157">
    <property type="entry name" value="TIR_dom"/>
</dbReference>
<keyword evidence="2" id="KW-0812">Transmembrane</keyword>
<name>V4A5H3_LOTGI</name>
<dbReference type="OrthoDB" id="1421090at2759"/>
<evidence type="ECO:0000256" key="3">
    <source>
        <dbReference type="ARBA" id="ARBA00022729"/>
    </source>
</evidence>
<dbReference type="STRING" id="225164.V4A5H3"/>
<dbReference type="KEGG" id="lgi:LOTGIDRAFT_99343"/>
<evidence type="ECO:0000259" key="6">
    <source>
        <dbReference type="PROSITE" id="PS50104"/>
    </source>
</evidence>
<evidence type="ECO:0000256" key="2">
    <source>
        <dbReference type="ARBA" id="ARBA00022692"/>
    </source>
</evidence>
<evidence type="ECO:0000313" key="8">
    <source>
        <dbReference type="Proteomes" id="UP000030746"/>
    </source>
</evidence>
<dbReference type="AlphaFoldDB" id="V4A5H3"/>
<keyword evidence="5" id="KW-0472">Membrane</keyword>
<dbReference type="HOGENOM" id="CLU_053932_3_1_1"/>
<dbReference type="SUPFAM" id="SSF52200">
    <property type="entry name" value="Toll/Interleukin receptor TIR domain"/>
    <property type="match status" value="1"/>
</dbReference>
<evidence type="ECO:0000256" key="4">
    <source>
        <dbReference type="ARBA" id="ARBA00022989"/>
    </source>
</evidence>